<accession>W9SUK7</accession>
<dbReference type="EMBL" id="KE346153">
    <property type="protein sequence ID" value="EXC27695.1"/>
    <property type="molecule type" value="Genomic_DNA"/>
</dbReference>
<evidence type="ECO:0000313" key="1">
    <source>
        <dbReference type="EMBL" id="EXC27695.1"/>
    </source>
</evidence>
<name>W9SUK7_9ROSA</name>
<reference evidence="2" key="1">
    <citation type="submission" date="2013-01" db="EMBL/GenBank/DDBJ databases">
        <title>Draft Genome Sequence of a Mulberry Tree, Morus notabilis C.K. Schneid.</title>
        <authorList>
            <person name="He N."/>
            <person name="Zhao S."/>
        </authorList>
    </citation>
    <scope>NUCLEOTIDE SEQUENCE</scope>
</reference>
<evidence type="ECO:0008006" key="3">
    <source>
        <dbReference type="Google" id="ProtNLM"/>
    </source>
</evidence>
<protein>
    <recommendedName>
        <fullName evidence="3">Retrotransposon gag domain-containing protein</fullName>
    </recommendedName>
</protein>
<gene>
    <name evidence="1" type="ORF">L484_009719</name>
</gene>
<keyword evidence="2" id="KW-1185">Reference proteome</keyword>
<sequence>MSHRQVLLNFIQHDLEPLHSAWWRYKALLTRFSSHGFSKECQLEVFLNGLCATTRNWVERGNGTTTFYQLSMDEAYWMLEDMVEYDKWNWDCSMTNHGWEDNYNNVEPSFNTYPHENSSSIESLLRDAIAMNNAILQSQKTLLRSLENQVGQLVNVLNNRPQEFVMPMDEPKQQQEPPLIREEESNEDEVGDLKLKIFATEHDATTMLQQCKAEQQNEKSAINVLDSILTDEVNQYFTIEARARGEVFESQPIVPPVMQEYMYEDPMWPPTPPRALTSYFGVHHAHAPKSSQVELTYYIFPHLAKLEGIHNQDPFVVFYDTYYGRTPLFDELFSKHPAKRH</sequence>
<dbReference type="Proteomes" id="UP000030645">
    <property type="component" value="Unassembled WGS sequence"/>
</dbReference>
<evidence type="ECO:0000313" key="2">
    <source>
        <dbReference type="Proteomes" id="UP000030645"/>
    </source>
</evidence>
<proteinExistence type="predicted"/>
<organism evidence="1 2">
    <name type="scientific">Morus notabilis</name>
    <dbReference type="NCBI Taxonomy" id="981085"/>
    <lineage>
        <taxon>Eukaryota</taxon>
        <taxon>Viridiplantae</taxon>
        <taxon>Streptophyta</taxon>
        <taxon>Embryophyta</taxon>
        <taxon>Tracheophyta</taxon>
        <taxon>Spermatophyta</taxon>
        <taxon>Magnoliopsida</taxon>
        <taxon>eudicotyledons</taxon>
        <taxon>Gunneridae</taxon>
        <taxon>Pentapetalae</taxon>
        <taxon>rosids</taxon>
        <taxon>fabids</taxon>
        <taxon>Rosales</taxon>
        <taxon>Moraceae</taxon>
        <taxon>Moreae</taxon>
        <taxon>Morus</taxon>
    </lineage>
</organism>
<dbReference type="AlphaFoldDB" id="W9SUK7"/>